<evidence type="ECO:0000256" key="14">
    <source>
        <dbReference type="ARBA" id="ARBA00023273"/>
    </source>
</evidence>
<dbReference type="PRINTS" id="PR01421">
    <property type="entry name" value="GPR37ORPHANR"/>
</dbReference>
<evidence type="ECO:0000256" key="6">
    <source>
        <dbReference type="ARBA" id="ARBA00022843"/>
    </source>
</evidence>
<evidence type="ECO:0000256" key="4">
    <source>
        <dbReference type="ARBA" id="ARBA00022692"/>
    </source>
</evidence>
<feature type="transmembrane region" description="Helical" evidence="16">
    <location>
        <begin position="444"/>
        <end position="463"/>
    </location>
</feature>
<evidence type="ECO:0000256" key="12">
    <source>
        <dbReference type="ARBA" id="ARBA00023180"/>
    </source>
</evidence>
<dbReference type="SUPFAM" id="SSF81321">
    <property type="entry name" value="Family A G protein-coupled receptor-like"/>
    <property type="match status" value="1"/>
</dbReference>
<dbReference type="Gene3D" id="1.20.1070.10">
    <property type="entry name" value="Rhodopsin 7-helix transmembrane proteins"/>
    <property type="match status" value="1"/>
</dbReference>
<feature type="transmembrane region" description="Helical" evidence="16">
    <location>
        <begin position="69"/>
        <end position="87"/>
    </location>
</feature>
<keyword evidence="9 16" id="KW-0472">Membrane</keyword>
<keyword evidence="6" id="KW-0832">Ubl conjugation</keyword>
<feature type="transmembrane region" description="Helical" evidence="16">
    <location>
        <begin position="25"/>
        <end position="48"/>
    </location>
</feature>
<keyword evidence="10" id="KW-1015">Disulfide bond</keyword>
<organism evidence="18 19">
    <name type="scientific">Pelobates cultripes</name>
    <name type="common">Western spadefoot toad</name>
    <dbReference type="NCBI Taxonomy" id="61616"/>
    <lineage>
        <taxon>Eukaryota</taxon>
        <taxon>Metazoa</taxon>
        <taxon>Chordata</taxon>
        <taxon>Craniata</taxon>
        <taxon>Vertebrata</taxon>
        <taxon>Euteleostomi</taxon>
        <taxon>Amphibia</taxon>
        <taxon>Batrachia</taxon>
        <taxon>Anura</taxon>
        <taxon>Pelobatoidea</taxon>
        <taxon>Pelobatidae</taxon>
        <taxon>Pelobates</taxon>
    </lineage>
</organism>
<dbReference type="GO" id="GO:0008528">
    <property type="term" value="F:G protein-coupled peptide receptor activity"/>
    <property type="evidence" value="ECO:0007669"/>
    <property type="project" value="TreeGrafter"/>
</dbReference>
<feature type="transmembrane region" description="Helical" evidence="16">
    <location>
        <begin position="220"/>
        <end position="240"/>
    </location>
</feature>
<keyword evidence="11 15" id="KW-0675">Receptor</keyword>
<dbReference type="EMBL" id="OW240912">
    <property type="protein sequence ID" value="CAH2221473.1"/>
    <property type="molecule type" value="Genomic_DNA"/>
</dbReference>
<evidence type="ECO:0000256" key="8">
    <source>
        <dbReference type="ARBA" id="ARBA00023040"/>
    </source>
</evidence>
<sequence>MEEEGGLANSVGDTVKHSERNQSYIVLYCSWQSLFFPDIISFLLHSIFPTLLSSAKKASYFGIMRVSRVILGSLLGLLGCLVTNKMHATNSGTDLHRIGQLKSEAELVKVDELMDELVKHRTKRGSLDESTKKDIVYPRLIHPTPSRTSEQNQVQNGSSLSSTWRPQLQNPLYPLGESSLTAYGILLLSLVVFAVGIIGNLSVMCIVWHSLYLKSAWDSILAGLALWDFLLLFFCLPVVVFQEITRQRLFGVMSCRIVHYMEVSSLGVSTFSLCALGIDRFQSITSPLTSPRPVERCQSILGKLSVIWLGSLTLALPEILLWQLMQERSPVSGLVSEFCVMQPAPNLPPVLHSLVLTYQHARMWWFLGCYFCLPLLFTVISVLVTLRIIGTTKDNKYGQCQRQLSWMVVILGIVYGVCTLPENITNVLVTYTSLEIPRDLLTLITQFFLFLKCAVTPVLLLCLSKPLGQAFLDCCCCCCEERINPDTMQLPGKEVKKTEEEPKTHLICIKESDLPLGTPC</sequence>
<feature type="transmembrane region" description="Helical" evidence="16">
    <location>
        <begin position="300"/>
        <end position="322"/>
    </location>
</feature>
<keyword evidence="12" id="KW-0325">Glycoprotein</keyword>
<reference evidence="18" key="1">
    <citation type="submission" date="2022-03" db="EMBL/GenBank/DDBJ databases">
        <authorList>
            <person name="Alioto T."/>
            <person name="Alioto T."/>
            <person name="Gomez Garrido J."/>
        </authorList>
    </citation>
    <scope>NUCLEOTIDE SEQUENCE</scope>
</reference>
<evidence type="ECO:0000256" key="1">
    <source>
        <dbReference type="ARBA" id="ARBA00004316"/>
    </source>
</evidence>
<dbReference type="Proteomes" id="UP001295444">
    <property type="component" value="Chromosome 01"/>
</dbReference>
<keyword evidence="14" id="KW-0966">Cell projection</keyword>
<evidence type="ECO:0000256" key="3">
    <source>
        <dbReference type="ARBA" id="ARBA00022475"/>
    </source>
</evidence>
<dbReference type="FunFam" id="1.20.1070.10:FF:000059">
    <property type="entry name" value="G protein-coupled receptor 37"/>
    <property type="match status" value="1"/>
</dbReference>
<evidence type="ECO:0000256" key="15">
    <source>
        <dbReference type="RuleBase" id="RU000688"/>
    </source>
</evidence>
<keyword evidence="4 15" id="KW-0812">Transmembrane</keyword>
<keyword evidence="7 16" id="KW-1133">Transmembrane helix</keyword>
<feature type="domain" description="G-protein coupled receptors family 1 profile" evidence="17">
    <location>
        <begin position="199"/>
        <end position="460"/>
    </location>
</feature>
<evidence type="ECO:0000256" key="5">
    <source>
        <dbReference type="ARBA" id="ARBA00022729"/>
    </source>
</evidence>
<dbReference type="PROSITE" id="PS50262">
    <property type="entry name" value="G_PROTEIN_RECEP_F1_2"/>
    <property type="match status" value="1"/>
</dbReference>
<evidence type="ECO:0000256" key="10">
    <source>
        <dbReference type="ARBA" id="ARBA00023157"/>
    </source>
</evidence>
<name>A0AAD1VNJ5_PELCU</name>
<evidence type="ECO:0000256" key="11">
    <source>
        <dbReference type="ARBA" id="ARBA00023170"/>
    </source>
</evidence>
<evidence type="ECO:0000256" key="9">
    <source>
        <dbReference type="ARBA" id="ARBA00023136"/>
    </source>
</evidence>
<accession>A0AAD1VNJ5</accession>
<protein>
    <submittedName>
        <fullName evidence="18">Prosaposin receptor GPR37L1</fullName>
    </submittedName>
</protein>
<dbReference type="AlphaFoldDB" id="A0AAD1VNJ5"/>
<comment type="similarity">
    <text evidence="15">Belongs to the G-protein coupled receptor 1 family.</text>
</comment>
<feature type="transmembrane region" description="Helical" evidence="16">
    <location>
        <begin position="363"/>
        <end position="384"/>
    </location>
</feature>
<dbReference type="GO" id="GO:0042995">
    <property type="term" value="C:cell projection"/>
    <property type="evidence" value="ECO:0007669"/>
    <property type="project" value="UniProtKB-SubCell"/>
</dbReference>
<proteinExistence type="inferred from homology"/>
<keyword evidence="13 15" id="KW-0807">Transducer</keyword>
<dbReference type="InterPro" id="IPR017452">
    <property type="entry name" value="GPCR_Rhodpsn_7TM"/>
</dbReference>
<evidence type="ECO:0000256" key="13">
    <source>
        <dbReference type="ARBA" id="ARBA00023224"/>
    </source>
</evidence>
<dbReference type="GO" id="GO:0043235">
    <property type="term" value="C:receptor complex"/>
    <property type="evidence" value="ECO:0007669"/>
    <property type="project" value="TreeGrafter"/>
</dbReference>
<dbReference type="Pfam" id="PF00001">
    <property type="entry name" value="7tm_1"/>
    <property type="match status" value="1"/>
</dbReference>
<evidence type="ECO:0000256" key="16">
    <source>
        <dbReference type="SAM" id="Phobius"/>
    </source>
</evidence>
<feature type="transmembrane region" description="Helical" evidence="16">
    <location>
        <begin position="404"/>
        <end position="424"/>
    </location>
</feature>
<dbReference type="InterPro" id="IPR000276">
    <property type="entry name" value="GPCR_Rhodpsn"/>
</dbReference>
<dbReference type="PRINTS" id="PR00237">
    <property type="entry name" value="GPCRRHODOPSN"/>
</dbReference>
<evidence type="ECO:0000259" key="17">
    <source>
        <dbReference type="PROSITE" id="PS50262"/>
    </source>
</evidence>
<dbReference type="PROSITE" id="PS00237">
    <property type="entry name" value="G_PROTEIN_RECEP_F1_1"/>
    <property type="match status" value="1"/>
</dbReference>
<keyword evidence="3" id="KW-1003">Cell membrane</keyword>
<keyword evidence="8 15" id="KW-0297">G-protein coupled receptor</keyword>
<evidence type="ECO:0000313" key="19">
    <source>
        <dbReference type="Proteomes" id="UP001295444"/>
    </source>
</evidence>
<gene>
    <name evidence="18" type="ORF">PECUL_23A024206</name>
</gene>
<dbReference type="GO" id="GO:0007193">
    <property type="term" value="P:adenylate cyclase-inhibiting G protein-coupled receptor signaling pathway"/>
    <property type="evidence" value="ECO:0007669"/>
    <property type="project" value="TreeGrafter"/>
</dbReference>
<dbReference type="GO" id="GO:0043410">
    <property type="term" value="P:positive regulation of MAPK cascade"/>
    <property type="evidence" value="ECO:0007669"/>
    <property type="project" value="TreeGrafter"/>
</dbReference>
<evidence type="ECO:0000313" key="18">
    <source>
        <dbReference type="EMBL" id="CAH2221473.1"/>
    </source>
</evidence>
<evidence type="ECO:0000256" key="2">
    <source>
        <dbReference type="ARBA" id="ARBA00004651"/>
    </source>
</evidence>
<feature type="transmembrane region" description="Helical" evidence="16">
    <location>
        <begin position="180"/>
        <end position="208"/>
    </location>
</feature>
<keyword evidence="5" id="KW-0732">Signal</keyword>
<dbReference type="PANTHER" id="PTHR46216">
    <property type="entry name" value="PROSAPOSIN RECEPTOR GPR37 FAMILY MEMBER"/>
    <property type="match status" value="1"/>
</dbReference>
<dbReference type="GO" id="GO:0005886">
    <property type="term" value="C:plasma membrane"/>
    <property type="evidence" value="ECO:0007669"/>
    <property type="project" value="UniProtKB-SubCell"/>
</dbReference>
<dbReference type="PANTHER" id="PTHR46216:SF4">
    <property type="entry name" value="G-PROTEIN COUPLED RECEPTOR 37-LIKE 1"/>
    <property type="match status" value="1"/>
</dbReference>
<evidence type="ECO:0000256" key="7">
    <source>
        <dbReference type="ARBA" id="ARBA00022989"/>
    </source>
</evidence>
<comment type="subcellular location">
    <subcellularLocation>
        <location evidence="2">Cell membrane</location>
        <topology evidence="2">Multi-pass membrane protein</topology>
    </subcellularLocation>
    <subcellularLocation>
        <location evidence="1">Cell projection</location>
    </subcellularLocation>
</comment>
<dbReference type="InterPro" id="IPR003909">
    <property type="entry name" value="GPR37_orph"/>
</dbReference>
<keyword evidence="19" id="KW-1185">Reference proteome</keyword>